<dbReference type="PANTHER" id="PTHR43591">
    <property type="entry name" value="METHYLTRANSFERASE"/>
    <property type="match status" value="1"/>
</dbReference>
<dbReference type="Gene3D" id="3.40.50.150">
    <property type="entry name" value="Vaccinia Virus protein VP39"/>
    <property type="match status" value="1"/>
</dbReference>
<dbReference type="CDD" id="cd02440">
    <property type="entry name" value="AdoMet_MTases"/>
    <property type="match status" value="1"/>
</dbReference>
<sequence length="330" mass="37028">MADATNPPGVEVDQEFVDDGADSAIDDDQLSSFSASLTSSITNYPIENGRRYHAYKDGSYIMPNDEPEQDRLDLTHTMITTLLGDKLFLAPLPQDFSGKILDIGCGTGISSIRFGDLFPTATILGNDLSALQPTWVPPNVSFIVDDVESPWTYATPFQYIFCRYMAGAIGDWPGLIANVHDNLSSGGWAEFQDYDSLYYSEDGSLGEDSQMWRWIKTLVEAGEAQGRDACPGKRLEQWVRERGFVNVHHEVFKVPIGAWPRDPLKKKVGMMNLIQSLEGLEGFSLRLFIDGLKWDKLEVQVFLAKVREELKSRNIHAMYDYHVVWAQKAG</sequence>
<evidence type="ECO:0000313" key="2">
    <source>
        <dbReference type="Proteomes" id="UP000799776"/>
    </source>
</evidence>
<dbReference type="EMBL" id="ML978713">
    <property type="protein sequence ID" value="KAF2090434.1"/>
    <property type="molecule type" value="Genomic_DNA"/>
</dbReference>
<protein>
    <submittedName>
        <fullName evidence="1">S-adenosyl-L-methionine-dependent methyltransferase</fullName>
    </submittedName>
</protein>
<dbReference type="GO" id="GO:0008168">
    <property type="term" value="F:methyltransferase activity"/>
    <property type="evidence" value="ECO:0007669"/>
    <property type="project" value="UniProtKB-KW"/>
</dbReference>
<dbReference type="InterPro" id="IPR029063">
    <property type="entry name" value="SAM-dependent_MTases_sf"/>
</dbReference>
<dbReference type="GO" id="GO:0032259">
    <property type="term" value="P:methylation"/>
    <property type="evidence" value="ECO:0007669"/>
    <property type="project" value="UniProtKB-KW"/>
</dbReference>
<dbReference type="Proteomes" id="UP000799776">
    <property type="component" value="Unassembled WGS sequence"/>
</dbReference>
<dbReference type="SUPFAM" id="SSF53335">
    <property type="entry name" value="S-adenosyl-L-methionine-dependent methyltransferases"/>
    <property type="match status" value="1"/>
</dbReference>
<dbReference type="AlphaFoldDB" id="A0A9P4HZ00"/>
<gene>
    <name evidence="1" type="ORF">K490DRAFT_63314</name>
</gene>
<dbReference type="PANTHER" id="PTHR43591:SF10">
    <property type="entry name" value="ABC TRANSMEMBRANE TYPE-1 DOMAIN-CONTAINING PROTEIN-RELATED"/>
    <property type="match status" value="1"/>
</dbReference>
<dbReference type="Pfam" id="PF13489">
    <property type="entry name" value="Methyltransf_23"/>
    <property type="match status" value="1"/>
</dbReference>
<accession>A0A9P4HZ00</accession>
<name>A0A9P4HZ00_9PEZI</name>
<keyword evidence="2" id="KW-1185">Reference proteome</keyword>
<reference evidence="1" key="1">
    <citation type="journal article" date="2020" name="Stud. Mycol.">
        <title>101 Dothideomycetes genomes: a test case for predicting lifestyles and emergence of pathogens.</title>
        <authorList>
            <person name="Haridas S."/>
            <person name="Albert R."/>
            <person name="Binder M."/>
            <person name="Bloem J."/>
            <person name="Labutti K."/>
            <person name="Salamov A."/>
            <person name="Andreopoulos B."/>
            <person name="Baker S."/>
            <person name="Barry K."/>
            <person name="Bills G."/>
            <person name="Bluhm B."/>
            <person name="Cannon C."/>
            <person name="Castanera R."/>
            <person name="Culley D."/>
            <person name="Daum C."/>
            <person name="Ezra D."/>
            <person name="Gonzalez J."/>
            <person name="Henrissat B."/>
            <person name="Kuo A."/>
            <person name="Liang C."/>
            <person name="Lipzen A."/>
            <person name="Lutzoni F."/>
            <person name="Magnuson J."/>
            <person name="Mondo S."/>
            <person name="Nolan M."/>
            <person name="Ohm R."/>
            <person name="Pangilinan J."/>
            <person name="Park H.-J."/>
            <person name="Ramirez L."/>
            <person name="Alfaro M."/>
            <person name="Sun H."/>
            <person name="Tritt A."/>
            <person name="Yoshinaga Y."/>
            <person name="Zwiers L.-H."/>
            <person name="Turgeon B."/>
            <person name="Goodwin S."/>
            <person name="Spatafora J."/>
            <person name="Crous P."/>
            <person name="Grigoriev I."/>
        </authorList>
    </citation>
    <scope>NUCLEOTIDE SEQUENCE</scope>
    <source>
        <strain evidence="1">CBS 121410</strain>
    </source>
</reference>
<organism evidence="1 2">
    <name type="scientific">Saccharata proteae CBS 121410</name>
    <dbReference type="NCBI Taxonomy" id="1314787"/>
    <lineage>
        <taxon>Eukaryota</taxon>
        <taxon>Fungi</taxon>
        <taxon>Dikarya</taxon>
        <taxon>Ascomycota</taxon>
        <taxon>Pezizomycotina</taxon>
        <taxon>Dothideomycetes</taxon>
        <taxon>Dothideomycetes incertae sedis</taxon>
        <taxon>Botryosphaeriales</taxon>
        <taxon>Saccharataceae</taxon>
        <taxon>Saccharata</taxon>
    </lineage>
</organism>
<dbReference type="OrthoDB" id="2013972at2759"/>
<comment type="caution">
    <text evidence="1">The sequence shown here is derived from an EMBL/GenBank/DDBJ whole genome shotgun (WGS) entry which is preliminary data.</text>
</comment>
<proteinExistence type="predicted"/>
<keyword evidence="1" id="KW-0489">Methyltransferase</keyword>
<keyword evidence="1" id="KW-0808">Transferase</keyword>
<evidence type="ECO:0000313" key="1">
    <source>
        <dbReference type="EMBL" id="KAF2090434.1"/>
    </source>
</evidence>